<comment type="caution">
    <text evidence="5">The sequence shown here is derived from an EMBL/GenBank/DDBJ whole genome shotgun (WGS) entry which is preliminary data.</text>
</comment>
<dbReference type="InterPro" id="IPR013780">
    <property type="entry name" value="Glyco_hydro_b"/>
</dbReference>
<keyword evidence="2" id="KW-0378">Hydrolase</keyword>
<keyword evidence="3" id="KW-0809">Transit peptide</keyword>
<dbReference type="SUPFAM" id="SSF51011">
    <property type="entry name" value="Glycosyl hydrolase domain"/>
    <property type="match status" value="1"/>
</dbReference>
<dbReference type="Gene3D" id="2.60.40.1180">
    <property type="entry name" value="Golgi alpha-mannosidase II"/>
    <property type="match status" value="1"/>
</dbReference>
<evidence type="ECO:0000256" key="1">
    <source>
        <dbReference type="ARBA" id="ARBA00008061"/>
    </source>
</evidence>
<dbReference type="InterPro" id="IPR006047">
    <property type="entry name" value="GH13_cat_dom"/>
</dbReference>
<dbReference type="Proteomes" id="UP000284902">
    <property type="component" value="Unassembled WGS sequence"/>
</dbReference>
<dbReference type="PANTHER" id="PTHR43002">
    <property type="entry name" value="GLYCOGEN DEBRANCHING ENZYME"/>
    <property type="match status" value="1"/>
</dbReference>
<dbReference type="CDD" id="cd11234">
    <property type="entry name" value="E_set_GDE_N"/>
    <property type="match status" value="1"/>
</dbReference>
<dbReference type="GO" id="GO:0004553">
    <property type="term" value="F:hydrolase activity, hydrolyzing O-glycosyl compounds"/>
    <property type="evidence" value="ECO:0007669"/>
    <property type="project" value="InterPro"/>
</dbReference>
<name>A0A414P0U7_9FIRM</name>
<dbReference type="GeneID" id="77333662"/>
<evidence type="ECO:0000313" key="5">
    <source>
        <dbReference type="EMBL" id="RHF56031.1"/>
    </source>
</evidence>
<dbReference type="SUPFAM" id="SSF81296">
    <property type="entry name" value="E set domains"/>
    <property type="match status" value="1"/>
</dbReference>
<evidence type="ECO:0000313" key="6">
    <source>
        <dbReference type="Proteomes" id="UP000284902"/>
    </source>
</evidence>
<dbReference type="InterPro" id="IPR014756">
    <property type="entry name" value="Ig_E-set"/>
</dbReference>
<proteinExistence type="inferred from homology"/>
<dbReference type="Pfam" id="PF02922">
    <property type="entry name" value="CBM_48"/>
    <property type="match status" value="1"/>
</dbReference>
<dbReference type="InterPro" id="IPR017853">
    <property type="entry name" value="GH"/>
</dbReference>
<dbReference type="EMBL" id="QRHG01000056">
    <property type="protein sequence ID" value="RHF56031.1"/>
    <property type="molecule type" value="Genomic_DNA"/>
</dbReference>
<organism evidence="5 6">
    <name type="scientific">[Ruminococcus] lactaris</name>
    <dbReference type="NCBI Taxonomy" id="46228"/>
    <lineage>
        <taxon>Bacteria</taxon>
        <taxon>Bacillati</taxon>
        <taxon>Bacillota</taxon>
        <taxon>Clostridia</taxon>
        <taxon>Lachnospirales</taxon>
        <taxon>Lachnospiraceae</taxon>
        <taxon>Mediterraneibacter</taxon>
    </lineage>
</organism>
<reference evidence="5 6" key="1">
    <citation type="submission" date="2018-08" db="EMBL/GenBank/DDBJ databases">
        <title>A genome reference for cultivated species of the human gut microbiota.</title>
        <authorList>
            <person name="Zou Y."/>
            <person name="Xue W."/>
            <person name="Luo G."/>
        </authorList>
    </citation>
    <scope>NUCLEOTIDE SEQUENCE [LARGE SCALE GENOMIC DNA]</scope>
    <source>
        <strain evidence="5 6">AM25-1LB</strain>
    </source>
</reference>
<dbReference type="SMART" id="SM00642">
    <property type="entry name" value="Aamy"/>
    <property type="match status" value="1"/>
</dbReference>
<evidence type="ECO:0000259" key="4">
    <source>
        <dbReference type="SMART" id="SM00642"/>
    </source>
</evidence>
<dbReference type="Gene3D" id="3.20.20.80">
    <property type="entry name" value="Glycosidases"/>
    <property type="match status" value="1"/>
</dbReference>
<dbReference type="SUPFAM" id="SSF51445">
    <property type="entry name" value="(Trans)glycosidases"/>
    <property type="match status" value="1"/>
</dbReference>
<dbReference type="GO" id="GO:0005975">
    <property type="term" value="P:carbohydrate metabolic process"/>
    <property type="evidence" value="ECO:0007669"/>
    <property type="project" value="InterPro"/>
</dbReference>
<evidence type="ECO:0000256" key="2">
    <source>
        <dbReference type="ARBA" id="ARBA00022801"/>
    </source>
</evidence>
<dbReference type="InterPro" id="IPR013783">
    <property type="entry name" value="Ig-like_fold"/>
</dbReference>
<gene>
    <name evidence="5" type="ORF">DW672_13200</name>
</gene>
<protein>
    <submittedName>
        <fullName evidence="5">Glycogen debranching enzyme</fullName>
    </submittedName>
</protein>
<evidence type="ECO:0000256" key="3">
    <source>
        <dbReference type="ARBA" id="ARBA00022946"/>
    </source>
</evidence>
<feature type="domain" description="Glycosyl hydrolase family 13 catalytic" evidence="4">
    <location>
        <begin position="174"/>
        <end position="584"/>
    </location>
</feature>
<dbReference type="Pfam" id="PF00128">
    <property type="entry name" value="Alpha-amylase"/>
    <property type="match status" value="1"/>
</dbReference>
<comment type="similarity">
    <text evidence="1">Belongs to the glycosyl hydrolase 13 family.</text>
</comment>
<sequence length="705" mass="80285">MILQNNQTDLVLVPAGQLKPLDTICGFQVRPGFFLDFGATVIPGGVNFTIQSHKATSCELLLFHREAEEPFAVLPFPDNYRIGFCYSMIVFGLDIEEFEYAYRLDGPYDEKMGLRFDRTKVLLDPYARAVTGQSHWGHKNNPQHGYRARVVHSNFDWGQQRHTSIPMEDLIIYELHVRGYTKDASSGVKHPGTFDGLKEKIPYLKGLGVNAVELMPVFEFDEMRDARLIDENLLLDFWGYNPVSFFAPNTSYSSSKEYNREGMELKSLIKELHDQNMEVILDVVFNHTAEGNEFGPSFSFKGFDNQIYYMLTPDGHYYNFSGCGNTLNCNHPVVQNMILDCLRYWVIEYRVDGFRFDLASILGRNEDGTPLHQPPLLRSLAFDSILGNVKLIAEAWDAGGLYQVGSFPSWKRWAEWNGRYRDDMRRFLKGDDFLSQAAARRITGSPDLYDPVFRGRNASVNFLTCHDGFTLYDLYSYNEKHNEANGWGNTDGADDNNSWNCGVEGDTTDPSVLALRRKMMMNACAVLMCSRGTPMFLAGDEFADTRYGNNNPYCQDNLISWLDWSLLEKNRALYEFFRYMIHFRKAHACIRKDLEPSYLGFPSMSLHGLTPWKPDLPESSHTACVLFSGYDDSLHKEDLVFLAVNTHWCSAALTLPQLPDGYTWKIAVNTGDKKQQTFTDSEIPAAGSSVLLGERSVIVFVGERN</sequence>
<dbReference type="Gene3D" id="2.60.40.10">
    <property type="entry name" value="Immunoglobulins"/>
    <property type="match status" value="1"/>
</dbReference>
<dbReference type="RefSeq" id="WP_005613086.1">
    <property type="nucleotide sequence ID" value="NZ_CABKOA010000006.1"/>
</dbReference>
<accession>A0A414P0U7</accession>
<dbReference type="FunFam" id="3.20.20.80:FF:000054">
    <property type="entry name" value="Glycogen debranching enzyme"/>
    <property type="match status" value="1"/>
</dbReference>
<dbReference type="CDD" id="cd11326">
    <property type="entry name" value="AmyAc_Glg_debranch"/>
    <property type="match status" value="1"/>
</dbReference>
<dbReference type="InterPro" id="IPR004193">
    <property type="entry name" value="Glyco_hydro_13_N"/>
</dbReference>
<dbReference type="AlphaFoldDB" id="A0A414P0U7"/>